<dbReference type="PROSITE" id="PS51371">
    <property type="entry name" value="CBS"/>
    <property type="match status" value="1"/>
</dbReference>
<dbReference type="Pfam" id="PF00571">
    <property type="entry name" value="CBS"/>
    <property type="match status" value="1"/>
</dbReference>
<organism evidence="3">
    <name type="scientific">Candidatus Kentrum sp. MB</name>
    <dbReference type="NCBI Taxonomy" id="2138164"/>
    <lineage>
        <taxon>Bacteria</taxon>
        <taxon>Pseudomonadati</taxon>
        <taxon>Pseudomonadota</taxon>
        <taxon>Gammaproteobacteria</taxon>
        <taxon>Candidatus Kentrum</taxon>
    </lineage>
</organism>
<dbReference type="SMART" id="SM00116">
    <property type="entry name" value="CBS"/>
    <property type="match status" value="2"/>
</dbReference>
<dbReference type="AlphaFoldDB" id="A0A450X2L8"/>
<evidence type="ECO:0000259" key="2">
    <source>
        <dbReference type="PROSITE" id="PS51371"/>
    </source>
</evidence>
<evidence type="ECO:0000256" key="1">
    <source>
        <dbReference type="PROSITE-ProRule" id="PRU00703"/>
    </source>
</evidence>
<feature type="domain" description="CBS" evidence="2">
    <location>
        <begin position="38"/>
        <end position="101"/>
    </location>
</feature>
<name>A0A450X2L8_9GAMM</name>
<dbReference type="SUPFAM" id="SSF54631">
    <property type="entry name" value="CBS-domain pair"/>
    <property type="match status" value="1"/>
</dbReference>
<reference evidence="3" key="1">
    <citation type="submission" date="2019-02" db="EMBL/GenBank/DDBJ databases">
        <authorList>
            <person name="Gruber-Vodicka R. H."/>
            <person name="Seah K. B. B."/>
        </authorList>
    </citation>
    <scope>NUCLEOTIDE SEQUENCE</scope>
    <source>
        <strain evidence="3">BECK_BZ197</strain>
    </source>
</reference>
<keyword evidence="1" id="KW-0129">CBS domain</keyword>
<sequence>MENYATFSCTPLAEGITFVHPPRLPEFVRLDSPALDVMTDFRYTQPVTVEPGVAIDDALAKMKQEGVRLLLVAKEEEEDRIIGTITSKIILGEEPIRIVEKKRIPRAEITVEMVMLPRHEVTAINVVSVRNAKVGHIVATLRKLDRKHLLVIDVDKTTGKQNVCGLFSTSQIGRQLGVLVVPAMPAAQTLAEIKQKLER</sequence>
<dbReference type="InterPro" id="IPR000644">
    <property type="entry name" value="CBS_dom"/>
</dbReference>
<dbReference type="EMBL" id="CAADFO010000005">
    <property type="protein sequence ID" value="VFK23549.1"/>
    <property type="molecule type" value="Genomic_DNA"/>
</dbReference>
<dbReference type="Gene3D" id="3.10.580.10">
    <property type="entry name" value="CBS-domain"/>
    <property type="match status" value="1"/>
</dbReference>
<protein>
    <submittedName>
        <fullName evidence="3">CBS domain-containing protein</fullName>
    </submittedName>
</protein>
<gene>
    <name evidence="3" type="ORF">BECKMB1821G_GA0114241_100536</name>
</gene>
<proteinExistence type="predicted"/>
<evidence type="ECO:0000313" key="3">
    <source>
        <dbReference type="EMBL" id="VFK23549.1"/>
    </source>
</evidence>
<accession>A0A450X2L8</accession>
<dbReference type="InterPro" id="IPR046342">
    <property type="entry name" value="CBS_dom_sf"/>
</dbReference>